<gene>
    <name evidence="5" type="ORF">FD09_GL000632</name>
</gene>
<evidence type="ECO:0000313" key="6">
    <source>
        <dbReference type="Proteomes" id="UP000051330"/>
    </source>
</evidence>
<feature type="domain" description="Putative zinc-ribbon" evidence="3">
    <location>
        <begin position="11"/>
        <end position="32"/>
    </location>
</feature>
<dbReference type="PATRIC" id="fig|1423792.3.peg.644"/>
<dbReference type="Proteomes" id="UP000051330">
    <property type="component" value="Unassembled WGS sequence"/>
</dbReference>
<keyword evidence="2" id="KW-0472">Membrane</keyword>
<dbReference type="PANTHER" id="PTHR40038">
    <property type="entry name" value="MEMBRANE-ASSOCIATED PROTEIN TCAA"/>
    <property type="match status" value="1"/>
</dbReference>
<accession>A0A0R1MUV4</accession>
<dbReference type="Pfam" id="PF13248">
    <property type="entry name" value="Zn_ribbon_3"/>
    <property type="match status" value="1"/>
</dbReference>
<keyword evidence="6" id="KW-1185">Reference proteome</keyword>
<protein>
    <recommendedName>
        <fullName evidence="7">Zinc-ribbon domain-containing protein</fullName>
    </recommendedName>
</protein>
<evidence type="ECO:0000256" key="2">
    <source>
        <dbReference type="SAM" id="Phobius"/>
    </source>
</evidence>
<evidence type="ECO:0000259" key="3">
    <source>
        <dbReference type="Pfam" id="PF13248"/>
    </source>
</evidence>
<evidence type="ECO:0000259" key="4">
    <source>
        <dbReference type="Pfam" id="PF22813"/>
    </source>
</evidence>
<feature type="domain" description="TcaA second" evidence="4">
    <location>
        <begin position="105"/>
        <end position="193"/>
    </location>
</feature>
<dbReference type="InterPro" id="IPR054529">
    <property type="entry name" value="TcaA_2nd"/>
</dbReference>
<keyword evidence="2" id="KW-1133">Transmembrane helix</keyword>
<feature type="transmembrane region" description="Helical" evidence="2">
    <location>
        <begin position="80"/>
        <end position="99"/>
    </location>
</feature>
<evidence type="ECO:0008006" key="7">
    <source>
        <dbReference type="Google" id="ProtNLM"/>
    </source>
</evidence>
<dbReference type="InterPro" id="IPR059113">
    <property type="entry name" value="Znf_ribbon"/>
</dbReference>
<proteinExistence type="predicted"/>
<dbReference type="EMBL" id="AZEC01000011">
    <property type="protein sequence ID" value="KRL11708.1"/>
    <property type="molecule type" value="Genomic_DNA"/>
</dbReference>
<dbReference type="PANTHER" id="PTHR40038:SF1">
    <property type="entry name" value="MEMBRANE-ASSOCIATED PROTEIN TCAA"/>
    <property type="match status" value="1"/>
</dbReference>
<organism evidence="5 6">
    <name type="scientific">Schleiferilactobacillus perolens DSM 12744</name>
    <dbReference type="NCBI Taxonomy" id="1423792"/>
    <lineage>
        <taxon>Bacteria</taxon>
        <taxon>Bacillati</taxon>
        <taxon>Bacillota</taxon>
        <taxon>Bacilli</taxon>
        <taxon>Lactobacillales</taxon>
        <taxon>Lactobacillaceae</taxon>
        <taxon>Schleiferilactobacillus</taxon>
    </lineage>
</organism>
<evidence type="ECO:0000313" key="5">
    <source>
        <dbReference type="EMBL" id="KRL11708.1"/>
    </source>
</evidence>
<reference evidence="5 6" key="1">
    <citation type="journal article" date="2015" name="Genome Announc.">
        <title>Expanding the biotechnology potential of lactobacilli through comparative genomics of 213 strains and associated genera.</title>
        <authorList>
            <person name="Sun Z."/>
            <person name="Harris H.M."/>
            <person name="McCann A."/>
            <person name="Guo C."/>
            <person name="Argimon S."/>
            <person name="Zhang W."/>
            <person name="Yang X."/>
            <person name="Jeffery I.B."/>
            <person name="Cooney J.C."/>
            <person name="Kagawa T.F."/>
            <person name="Liu W."/>
            <person name="Song Y."/>
            <person name="Salvetti E."/>
            <person name="Wrobel A."/>
            <person name="Rasinkangas P."/>
            <person name="Parkhill J."/>
            <person name="Rea M.C."/>
            <person name="O'Sullivan O."/>
            <person name="Ritari J."/>
            <person name="Douillard F.P."/>
            <person name="Paul Ross R."/>
            <person name="Yang R."/>
            <person name="Briner A.E."/>
            <person name="Felis G.E."/>
            <person name="de Vos W.M."/>
            <person name="Barrangou R."/>
            <person name="Klaenhammer T.R."/>
            <person name="Caufield P.W."/>
            <person name="Cui Y."/>
            <person name="Zhang H."/>
            <person name="O'Toole P.W."/>
        </authorList>
    </citation>
    <scope>NUCLEOTIDE SEQUENCE [LARGE SCALE GENOMIC DNA]</scope>
    <source>
        <strain evidence="5 6">DSM 12744</strain>
    </source>
</reference>
<name>A0A0R1MUV4_9LACO</name>
<feature type="compositionally biased region" description="Low complexity" evidence="1">
    <location>
        <begin position="56"/>
        <end position="66"/>
    </location>
</feature>
<dbReference type="Pfam" id="PF22813">
    <property type="entry name" value="TcaA_2nd"/>
    <property type="match status" value="1"/>
</dbReference>
<dbReference type="AlphaFoldDB" id="A0A0R1MUV4"/>
<keyword evidence="2" id="KW-0812">Transmembrane</keyword>
<sequence>MEKEWNQMDNMTHCPNCGAAIKPDDEFCANCGFNLTQYRAQATQQSQPATPPPASVTPTQPASTAAPQPPKAPWSKKKKFTVWGIIALIVVLVGGYQFGNHYWSPQNQAQTALAALKRGNAVSAARYLTSTDDKVKVNATSVKPFLAYIKDHPIYLNQLKNMSVTPATNDHGSSVAFIQSGRRWLIFPAYKFSLPAVHCAITTNAPSSTVTIKGISGKVLTGEKKNFAAGPFLPGNYTVTTTATIQGKTVKSTSERVLNPYNDRDAWDLSFKTVTFTATGYPGAAVLINGDQVGKIGDDGYLSIKKYPVTSNNAKMTQVFNANGKDVTSNASTVSGDDESDVIGVSYPGVINRDDASSFLSQLFETGLDAGHADNTDAQEQLATYYTDGKSNKYYSGMIQAMSGALKSDGVDSVRLDTTLKHVYPLAKNKAYVLFDVKWTFSHDEGDHIQVFEYKGEIDRIGYHNNGYNGNNAPYRMNNFDLSKKISDTHEDN</sequence>
<comment type="caution">
    <text evidence="5">The sequence shown here is derived from an EMBL/GenBank/DDBJ whole genome shotgun (WGS) entry which is preliminary data.</text>
</comment>
<evidence type="ECO:0000256" key="1">
    <source>
        <dbReference type="SAM" id="MobiDB-lite"/>
    </source>
</evidence>
<feature type="region of interest" description="Disordered" evidence="1">
    <location>
        <begin position="42"/>
        <end position="75"/>
    </location>
</feature>
<dbReference type="STRING" id="1423792.FD09_GL000632"/>